<keyword evidence="2" id="KW-1185">Reference proteome</keyword>
<proteinExistence type="predicted"/>
<dbReference type="Proteomes" id="UP001630127">
    <property type="component" value="Unassembled WGS sequence"/>
</dbReference>
<reference evidence="1 2" key="1">
    <citation type="submission" date="2024-11" db="EMBL/GenBank/DDBJ databases">
        <title>A near-complete genome assembly of Cinchona calisaya.</title>
        <authorList>
            <person name="Lian D.C."/>
            <person name="Zhao X.W."/>
            <person name="Wei L."/>
        </authorList>
    </citation>
    <scope>NUCLEOTIDE SEQUENCE [LARGE SCALE GENOMIC DNA]</scope>
    <source>
        <tissue evidence="1">Nenye</tissue>
    </source>
</reference>
<gene>
    <name evidence="1" type="ORF">ACH5RR_036691</name>
</gene>
<evidence type="ECO:0000313" key="2">
    <source>
        <dbReference type="Proteomes" id="UP001630127"/>
    </source>
</evidence>
<comment type="caution">
    <text evidence="1">The sequence shown here is derived from an EMBL/GenBank/DDBJ whole genome shotgun (WGS) entry which is preliminary data.</text>
</comment>
<sequence>MIQHHHLDAISVVQTIGFEILGPLYYVAGLNLVHPHGQDIHLLVYDIKGWVVIRENGPDFCPSLKGAERIVHPDVLRWPLKFFLINLSTTRCIPCHSSSNRPSMSLNGEF</sequence>
<evidence type="ECO:0000313" key="1">
    <source>
        <dbReference type="EMBL" id="KAL3502242.1"/>
    </source>
</evidence>
<organism evidence="1 2">
    <name type="scientific">Cinchona calisaya</name>
    <dbReference type="NCBI Taxonomy" id="153742"/>
    <lineage>
        <taxon>Eukaryota</taxon>
        <taxon>Viridiplantae</taxon>
        <taxon>Streptophyta</taxon>
        <taxon>Embryophyta</taxon>
        <taxon>Tracheophyta</taxon>
        <taxon>Spermatophyta</taxon>
        <taxon>Magnoliopsida</taxon>
        <taxon>eudicotyledons</taxon>
        <taxon>Gunneridae</taxon>
        <taxon>Pentapetalae</taxon>
        <taxon>asterids</taxon>
        <taxon>lamiids</taxon>
        <taxon>Gentianales</taxon>
        <taxon>Rubiaceae</taxon>
        <taxon>Cinchonoideae</taxon>
        <taxon>Cinchoneae</taxon>
        <taxon>Cinchona</taxon>
    </lineage>
</organism>
<name>A0ABD2Y3Y0_9GENT</name>
<dbReference type="EMBL" id="JBJUIK010000015">
    <property type="protein sequence ID" value="KAL3502242.1"/>
    <property type="molecule type" value="Genomic_DNA"/>
</dbReference>
<protein>
    <submittedName>
        <fullName evidence="1">Uncharacterized protein</fullName>
    </submittedName>
</protein>
<accession>A0ABD2Y3Y0</accession>
<dbReference type="AlphaFoldDB" id="A0ABD2Y3Y0"/>